<comment type="subcellular location">
    <subcellularLocation>
        <location evidence="1">Cell membrane</location>
        <topology evidence="1">Multi-pass membrane protein</topology>
    </subcellularLocation>
</comment>
<dbReference type="GO" id="GO:0005886">
    <property type="term" value="C:plasma membrane"/>
    <property type="evidence" value="ECO:0007669"/>
    <property type="project" value="UniProtKB-SubCell"/>
</dbReference>
<dbReference type="SUPFAM" id="SSF82689">
    <property type="entry name" value="Mechanosensitive channel protein MscS (YggB), C-terminal domain"/>
    <property type="match status" value="1"/>
</dbReference>
<keyword evidence="13" id="KW-1185">Reference proteome</keyword>
<name>A0A0K1REA4_9CORY</name>
<keyword evidence="4 8" id="KW-0812">Transmembrane</keyword>
<dbReference type="KEGG" id="crie:AK829_00305"/>
<evidence type="ECO:0000259" key="11">
    <source>
        <dbReference type="Pfam" id="PF21088"/>
    </source>
</evidence>
<feature type="transmembrane region" description="Helical" evidence="8">
    <location>
        <begin position="99"/>
        <end position="118"/>
    </location>
</feature>
<evidence type="ECO:0000256" key="1">
    <source>
        <dbReference type="ARBA" id="ARBA00004651"/>
    </source>
</evidence>
<evidence type="ECO:0000256" key="4">
    <source>
        <dbReference type="ARBA" id="ARBA00022692"/>
    </source>
</evidence>
<evidence type="ECO:0000256" key="5">
    <source>
        <dbReference type="ARBA" id="ARBA00022989"/>
    </source>
</evidence>
<evidence type="ECO:0000313" key="12">
    <source>
        <dbReference type="EMBL" id="AKV59739.1"/>
    </source>
</evidence>
<sequence length="320" mass="35120">MNTTYISAAAENLEEAVEGVSTWWNDPATRELVLERPLKIALILVVAFILDRVAAHLIRRATNARMNNPGLLRTREIPDTPQGRAQESRRRQRLKTLSNVARSVAAIIVWTWALLAVLDQLGVNVAPLIASAGIVGVAIGFGAQSLVKDFFSGMFILLENQYGVGDTIQVDDIVGDVEEMTLRVTTIRDMDGALWHVRNGDIDRVGNHSIHYSVARLQIPVSVMADPDEASAIIERSAQAAIQEPEIRNQVMSPPAMLGPSEFNPTYASFRVTLKTMPGQQWSVARFINHRILKDLHDAGVVLAPMDSVLVGFGKEEKGA</sequence>
<feature type="domain" description="Mechanosensitive ion channel transmembrane helices 2/3" evidence="11">
    <location>
        <begin position="106"/>
        <end position="144"/>
    </location>
</feature>
<dbReference type="FunFam" id="2.30.30.60:FF:000001">
    <property type="entry name" value="MscS Mechanosensitive ion channel"/>
    <property type="match status" value="1"/>
</dbReference>
<evidence type="ECO:0000259" key="9">
    <source>
        <dbReference type="Pfam" id="PF00924"/>
    </source>
</evidence>
<evidence type="ECO:0000256" key="7">
    <source>
        <dbReference type="SAM" id="MobiDB-lite"/>
    </source>
</evidence>
<feature type="region of interest" description="Disordered" evidence="7">
    <location>
        <begin position="69"/>
        <end position="90"/>
    </location>
</feature>
<evidence type="ECO:0000256" key="6">
    <source>
        <dbReference type="ARBA" id="ARBA00023136"/>
    </source>
</evidence>
<evidence type="ECO:0000313" key="13">
    <source>
        <dbReference type="Proteomes" id="UP000060016"/>
    </source>
</evidence>
<dbReference type="InterPro" id="IPR023408">
    <property type="entry name" value="MscS_beta-dom_sf"/>
</dbReference>
<dbReference type="PANTHER" id="PTHR30460">
    <property type="entry name" value="MODERATE CONDUCTANCE MECHANOSENSITIVE CHANNEL YBIO"/>
    <property type="match status" value="1"/>
</dbReference>
<gene>
    <name evidence="12" type="ORF">AK829_00305</name>
</gene>
<keyword evidence="6 8" id="KW-0472">Membrane</keyword>
<dbReference type="GO" id="GO:0008381">
    <property type="term" value="F:mechanosensitive monoatomic ion channel activity"/>
    <property type="evidence" value="ECO:0007669"/>
    <property type="project" value="InterPro"/>
</dbReference>
<dbReference type="RefSeq" id="WP_052206270.1">
    <property type="nucleotide sequence ID" value="NZ_CALUAC010000027.1"/>
</dbReference>
<evidence type="ECO:0000256" key="8">
    <source>
        <dbReference type="SAM" id="Phobius"/>
    </source>
</evidence>
<organism evidence="12 13">
    <name type="scientific">Corynebacterium riegelii</name>
    <dbReference type="NCBI Taxonomy" id="156976"/>
    <lineage>
        <taxon>Bacteria</taxon>
        <taxon>Bacillati</taxon>
        <taxon>Actinomycetota</taxon>
        <taxon>Actinomycetes</taxon>
        <taxon>Mycobacteriales</taxon>
        <taxon>Corynebacteriaceae</taxon>
        <taxon>Corynebacterium</taxon>
    </lineage>
</organism>
<comment type="similarity">
    <text evidence="2">Belongs to the MscS (TC 1.A.23) family.</text>
</comment>
<dbReference type="InterPro" id="IPR049142">
    <property type="entry name" value="MS_channel_1st"/>
</dbReference>
<feature type="domain" description="Mechanosensitive ion channel MscS C-terminal" evidence="10">
    <location>
        <begin position="216"/>
        <end position="301"/>
    </location>
</feature>
<dbReference type="FunFam" id="1.10.287.1260:FF:000005">
    <property type="entry name" value="Mechanosensitive ion channel family protein"/>
    <property type="match status" value="1"/>
</dbReference>
<dbReference type="AlphaFoldDB" id="A0A0K1REA4"/>
<dbReference type="InterPro" id="IPR045276">
    <property type="entry name" value="YbiO_bact"/>
</dbReference>
<feature type="domain" description="Mechanosensitive ion channel MscS" evidence="9">
    <location>
        <begin position="146"/>
        <end position="202"/>
    </location>
</feature>
<keyword evidence="3" id="KW-1003">Cell membrane</keyword>
<dbReference type="PANTHER" id="PTHR30460:SF0">
    <property type="entry name" value="MODERATE CONDUCTANCE MECHANOSENSITIVE CHANNEL YBIO"/>
    <property type="match status" value="1"/>
</dbReference>
<dbReference type="STRING" id="156976.AK829_00305"/>
<protein>
    <submittedName>
        <fullName evidence="12">Mechanosensitive ion channel protein MscS</fullName>
    </submittedName>
</protein>
<dbReference type="PATRIC" id="fig|156976.3.peg.55"/>
<evidence type="ECO:0000259" key="10">
    <source>
        <dbReference type="Pfam" id="PF21082"/>
    </source>
</evidence>
<dbReference type="SUPFAM" id="SSF50182">
    <property type="entry name" value="Sm-like ribonucleoproteins"/>
    <property type="match status" value="1"/>
</dbReference>
<evidence type="ECO:0000256" key="2">
    <source>
        <dbReference type="ARBA" id="ARBA00008017"/>
    </source>
</evidence>
<dbReference type="Gene3D" id="3.30.70.100">
    <property type="match status" value="1"/>
</dbReference>
<dbReference type="EMBL" id="CP012342">
    <property type="protein sequence ID" value="AKV59739.1"/>
    <property type="molecule type" value="Genomic_DNA"/>
</dbReference>
<dbReference type="InterPro" id="IPR010920">
    <property type="entry name" value="LSM_dom_sf"/>
</dbReference>
<evidence type="ECO:0000256" key="3">
    <source>
        <dbReference type="ARBA" id="ARBA00022475"/>
    </source>
</evidence>
<dbReference type="InterPro" id="IPR011014">
    <property type="entry name" value="MscS_channel_TM-2"/>
</dbReference>
<dbReference type="InterPro" id="IPR006685">
    <property type="entry name" value="MscS_channel_2nd"/>
</dbReference>
<dbReference type="InterPro" id="IPR049278">
    <property type="entry name" value="MS_channel_C"/>
</dbReference>
<dbReference type="Proteomes" id="UP000060016">
    <property type="component" value="Chromosome"/>
</dbReference>
<dbReference type="SUPFAM" id="SSF82861">
    <property type="entry name" value="Mechanosensitive channel protein MscS (YggB), transmembrane region"/>
    <property type="match status" value="1"/>
</dbReference>
<keyword evidence="5 8" id="KW-1133">Transmembrane helix</keyword>
<dbReference type="InterPro" id="IPR011066">
    <property type="entry name" value="MscS_channel_C_sf"/>
</dbReference>
<proteinExistence type="inferred from homology"/>
<accession>A0A0K1REA4</accession>
<feature type="transmembrane region" description="Helical" evidence="8">
    <location>
        <begin position="124"/>
        <end position="147"/>
    </location>
</feature>
<dbReference type="Pfam" id="PF00924">
    <property type="entry name" value="MS_channel_2nd"/>
    <property type="match status" value="1"/>
</dbReference>
<dbReference type="Gene3D" id="2.30.30.60">
    <property type="match status" value="1"/>
</dbReference>
<dbReference type="Pfam" id="PF21082">
    <property type="entry name" value="MS_channel_3rd"/>
    <property type="match status" value="1"/>
</dbReference>
<dbReference type="Pfam" id="PF21088">
    <property type="entry name" value="MS_channel_1st"/>
    <property type="match status" value="1"/>
</dbReference>
<dbReference type="Gene3D" id="1.10.287.1260">
    <property type="match status" value="1"/>
</dbReference>
<reference evidence="12 13" key="1">
    <citation type="submission" date="2015-08" db="EMBL/GenBank/DDBJ databases">
        <authorList>
            <person name="Babu N.S."/>
            <person name="Beckwith C.J."/>
            <person name="Beseler K.G."/>
            <person name="Brison A."/>
            <person name="Carone J.V."/>
            <person name="Caskin T.P."/>
            <person name="Diamond M."/>
            <person name="Durham M.E."/>
            <person name="Foxe J.M."/>
            <person name="Go M."/>
            <person name="Henderson B.A."/>
            <person name="Jones I.B."/>
            <person name="McGettigan J.A."/>
            <person name="Micheletti S.J."/>
            <person name="Nasrallah M.E."/>
            <person name="Ortiz D."/>
            <person name="Piller C.R."/>
            <person name="Privatt S.R."/>
            <person name="Schneider S.L."/>
            <person name="Sharp S."/>
            <person name="Smith T.C."/>
            <person name="Stanton J.D."/>
            <person name="Ullery H.E."/>
            <person name="Wilson R.J."/>
            <person name="Serrano M.G."/>
            <person name="Buck G."/>
            <person name="Lee V."/>
            <person name="Wang Y."/>
            <person name="Carvalho R."/>
            <person name="Voegtly L."/>
            <person name="Shi R."/>
            <person name="Duckworth R."/>
            <person name="Johnson A."/>
            <person name="Loviza R."/>
            <person name="Walstead R."/>
            <person name="Shah Z."/>
            <person name="Kiflezghi M."/>
            <person name="Wade K."/>
            <person name="Ball S.L."/>
            <person name="Bradley K.W."/>
            <person name="Asai D.J."/>
            <person name="Bowman C.A."/>
            <person name="Russell D.A."/>
            <person name="Pope W.H."/>
            <person name="Jacobs-Sera D."/>
            <person name="Hendrix R.W."/>
            <person name="Hatfull G.F."/>
        </authorList>
    </citation>
    <scope>NUCLEOTIDE SEQUENCE [LARGE SCALE GENOMIC DNA]</scope>
    <source>
        <strain evidence="12 13">PUDD_83A45</strain>
    </source>
</reference>